<gene>
    <name evidence="2" type="ORF">BC343_06640</name>
</gene>
<dbReference type="CDD" id="cd00077">
    <property type="entry name" value="HDc"/>
    <property type="match status" value="1"/>
</dbReference>
<feature type="domain" description="HD" evidence="1">
    <location>
        <begin position="28"/>
        <end position="122"/>
    </location>
</feature>
<dbReference type="AlphaFoldDB" id="A0A1S9PGX4"/>
<dbReference type="STRING" id="1792845.BC343_06640"/>
<dbReference type="Gene3D" id="1.10.3210.10">
    <property type="entry name" value="Hypothetical protein af1432"/>
    <property type="match status" value="1"/>
</dbReference>
<dbReference type="InterPro" id="IPR006674">
    <property type="entry name" value="HD_domain"/>
</dbReference>
<keyword evidence="3" id="KW-1185">Reference proteome</keyword>
<evidence type="ECO:0000313" key="2">
    <source>
        <dbReference type="EMBL" id="OOQ59818.1"/>
    </source>
</evidence>
<dbReference type="SUPFAM" id="SSF109604">
    <property type="entry name" value="HD-domain/PDEase-like"/>
    <property type="match status" value="1"/>
</dbReference>
<name>A0A1S9PGX4_9SPHI</name>
<reference evidence="2 3" key="1">
    <citation type="submission" date="2016-07" db="EMBL/GenBank/DDBJ databases">
        <title>Genomic analysis of zinc-resistant bacterium Mucilaginibacter pedocola TBZ30.</title>
        <authorList>
            <person name="Huang J."/>
            <person name="Tang J."/>
        </authorList>
    </citation>
    <scope>NUCLEOTIDE SEQUENCE [LARGE SCALE GENOMIC DNA]</scope>
    <source>
        <strain evidence="2 3">TBZ30</strain>
    </source>
</reference>
<evidence type="ECO:0000259" key="1">
    <source>
        <dbReference type="Pfam" id="PF01966"/>
    </source>
</evidence>
<sequence length="192" mass="21742">MQFEEATAYILNKLSSELPAHLTYHCLAHTQDVVRSARQIGVAEGIGEYDMKLLLTAAYYHDAGFLKGAAGHEEESCRMAEEALPGFGYSADDIKQVCGMIMATQIPQNPQNLLEQIIADADLDYLGRDDFFTIGNTLFDELAFFGVIKTEDEWNALQVRFLEKHHFFTYTAITSRQQKKEENLELVKQKLP</sequence>
<dbReference type="Pfam" id="PF01966">
    <property type="entry name" value="HD"/>
    <property type="match status" value="1"/>
</dbReference>
<dbReference type="Proteomes" id="UP000189739">
    <property type="component" value="Unassembled WGS sequence"/>
</dbReference>
<dbReference type="OrthoDB" id="5728337at2"/>
<organism evidence="2 3">
    <name type="scientific">Mucilaginibacter pedocola</name>
    <dbReference type="NCBI Taxonomy" id="1792845"/>
    <lineage>
        <taxon>Bacteria</taxon>
        <taxon>Pseudomonadati</taxon>
        <taxon>Bacteroidota</taxon>
        <taxon>Sphingobacteriia</taxon>
        <taxon>Sphingobacteriales</taxon>
        <taxon>Sphingobacteriaceae</taxon>
        <taxon>Mucilaginibacter</taxon>
    </lineage>
</organism>
<accession>A0A1S9PGX4</accession>
<evidence type="ECO:0000313" key="3">
    <source>
        <dbReference type="Proteomes" id="UP000189739"/>
    </source>
</evidence>
<comment type="caution">
    <text evidence="2">The sequence shown here is derived from an EMBL/GenBank/DDBJ whole genome shotgun (WGS) entry which is preliminary data.</text>
</comment>
<dbReference type="InterPro" id="IPR003607">
    <property type="entry name" value="HD/PDEase_dom"/>
</dbReference>
<proteinExistence type="predicted"/>
<dbReference type="EMBL" id="MBTF01000012">
    <property type="protein sequence ID" value="OOQ59818.1"/>
    <property type="molecule type" value="Genomic_DNA"/>
</dbReference>
<protein>
    <recommendedName>
        <fullName evidence="1">HD domain-containing protein</fullName>
    </recommendedName>
</protein>